<dbReference type="EMBL" id="SSBS01000002">
    <property type="protein sequence ID" value="THF34317.1"/>
    <property type="molecule type" value="Genomic_DNA"/>
</dbReference>
<dbReference type="AlphaFoldDB" id="A0AAQ2I2G5"/>
<organism evidence="1 2">
    <name type="scientific">Pseudomonas atacamensis</name>
    <dbReference type="NCBI Taxonomy" id="2565368"/>
    <lineage>
        <taxon>Bacteria</taxon>
        <taxon>Pseudomonadati</taxon>
        <taxon>Pseudomonadota</taxon>
        <taxon>Gammaproteobacteria</taxon>
        <taxon>Pseudomonadales</taxon>
        <taxon>Pseudomonadaceae</taxon>
        <taxon>Pseudomonas</taxon>
    </lineage>
</organism>
<accession>A0AAQ2I2G5</accession>
<dbReference type="Gene3D" id="2.130.10.30">
    <property type="entry name" value="Regulator of chromosome condensation 1/beta-lactamase-inhibitor protein II"/>
    <property type="match status" value="2"/>
</dbReference>
<dbReference type="RefSeq" id="WP_136492549.1">
    <property type="nucleotide sequence ID" value="NZ_SSBS01000002.1"/>
</dbReference>
<name>A0AAQ2I2G5_9PSED</name>
<dbReference type="Proteomes" id="UP000310574">
    <property type="component" value="Unassembled WGS sequence"/>
</dbReference>
<reference evidence="1 2" key="1">
    <citation type="submission" date="2019-04" db="EMBL/GenBank/DDBJ databases">
        <title>Draft genome sequence of Pseudomonas sp. M7D1 isolated from rhizosphere of plant the flowery desert.</title>
        <authorList>
            <person name="Poblete-Morales M."/>
            <person name="Plaza N."/>
            <person name="Corsini G."/>
            <person name="Silva E."/>
        </authorList>
    </citation>
    <scope>NUCLEOTIDE SEQUENCE [LARGE SCALE GENOMIC DNA]</scope>
    <source>
        <strain evidence="1 2">M7D1</strain>
    </source>
</reference>
<evidence type="ECO:0000313" key="2">
    <source>
        <dbReference type="Proteomes" id="UP000310574"/>
    </source>
</evidence>
<protein>
    <submittedName>
        <fullName evidence="1">Uncharacterized protein</fullName>
    </submittedName>
</protein>
<gene>
    <name evidence="1" type="ORF">E5170_08590</name>
</gene>
<dbReference type="SUPFAM" id="SSF50985">
    <property type="entry name" value="RCC1/BLIP-II"/>
    <property type="match status" value="1"/>
</dbReference>
<dbReference type="PANTHER" id="PTHR45982:SF1">
    <property type="entry name" value="REGULATOR OF CHROMOSOME CONDENSATION"/>
    <property type="match status" value="1"/>
</dbReference>
<evidence type="ECO:0000313" key="1">
    <source>
        <dbReference type="EMBL" id="THF34317.1"/>
    </source>
</evidence>
<comment type="caution">
    <text evidence="1">The sequence shown here is derived from an EMBL/GenBank/DDBJ whole genome shotgun (WGS) entry which is preliminary data.</text>
</comment>
<dbReference type="PANTHER" id="PTHR45982">
    <property type="entry name" value="REGULATOR OF CHROMOSOME CONDENSATION"/>
    <property type="match status" value="1"/>
</dbReference>
<sequence length="1225" mass="131098">MAQEAHARNSILALREPEITGRTKPILPSGEWGINRAAAMEVYPDHGLEVFVPAWNEMRRGDVTVLLLDGKEVDRHVIFDEAEVGDRVTLFVAPRHLATGSKELTYWVEAGNNARETFTPPVKIYVKLEIPGGQDTDEGPGHSNLFMHIPEEIVQGIVDSETADKGVPITIRNESPTGKPYPDIAIGDCCECSWGGVFISSAPVTAEQINDPAGNPITILVTRNFIEKAGDTDEVGLAVAFRVRDIVHNYSEDWCKETRIKVSLGTALLTAPIAKQAVNNVLDLDSLNDDAILAQVFAKAPEFEHGDIIELKVRGTTLEGDSVELKAPEQIVDNLPHIYEFALLNADLRKLVKTQVVFEYKVVRATDTFRSKGQFVQVNGEAVRLEAPVAEDEKEGALNPDLPSTRVLIPKNDTFNVGDAIELVWFGQRPNGIYNPPLEWYFPNADELAQDDGFFIKVDGVHVKALEGGTLILSYVHWREEGGQAVGRTSRSAASLNVGEPRFELVSPIVEGEKDGALEPADLPNGVTRLIAPRSFTPTKPGDKVTYDWQGEKSGPHTDSIDITVLNQDRDIAFSLNAQFIATHLEPNRDHKVSVSYKIWRKETDTNSQSNPLTFSVGTAQEIKLPVASFSEAKEDQLSPDDVYPGGATVVIGESAALQTDDEITVTVVGKNTTTYPHTVLATEAGKELRAIKVPHAVIIANLEGSISMFYTVLRQTGSTDGPSNPSVYDIRRVIGNGTLKIMGARYNRSTLRASGATRILSAFNVTTGLPLQAQWKYPSDNDWVTAATWRDSKPQEPLQVRTSEDQVTLNPANIIGNGIGGDVKGRAAFVAHRDVGDVAGWGNAAHGADIPSAIITMDDIVEVSCARSAYAARRANGAVVAWGSATEGGSMIGIDPLGFVEVIGNQGAFAGLKSPGQVFAWGTGINGGTVPDEIGDRKDIVRIVAAAHAFAAIRTDGKVMAWGWDVYGGVIPDQIASLTDIEDVIGGGGGFAALRSNGRVVAWGNPYFGGAVSAEIAAMTDIIELTCANGGAFTARRSTGRVVAWGHAMYGGRIDPLIGDLTDIVEVSSTLFAFAARRGNGHVVAWCDASYGGAVPADIARLDDIVQVCGASTAFAALRKNGTVVAWGDATSGGDTTPVASELTQVLALYSNAHGFTALTADGRVVTWGHPSGGGDSSAVQDRLRGKVSYRATPASRGLALKASRWVELKAAPESLAAEPTDFP</sequence>
<proteinExistence type="predicted"/>
<dbReference type="InterPro" id="IPR009091">
    <property type="entry name" value="RCC1/BLIP-II"/>
</dbReference>
<dbReference type="InterPro" id="IPR051553">
    <property type="entry name" value="Ran_GTPase-activating"/>
</dbReference>